<dbReference type="GO" id="GO:0003700">
    <property type="term" value="F:DNA-binding transcription factor activity"/>
    <property type="evidence" value="ECO:0007669"/>
    <property type="project" value="TreeGrafter"/>
</dbReference>
<dbReference type="Gene3D" id="1.10.260.40">
    <property type="entry name" value="lambda repressor-like DNA-binding domains"/>
    <property type="match status" value="1"/>
</dbReference>
<keyword evidence="6" id="KW-1185">Reference proteome</keyword>
<gene>
    <name evidence="5" type="ordered locus">Cphy_1077</name>
</gene>
<dbReference type="CDD" id="cd01392">
    <property type="entry name" value="HTH_LacI"/>
    <property type="match status" value="1"/>
</dbReference>
<dbReference type="eggNOG" id="COG1609">
    <property type="taxonomic scope" value="Bacteria"/>
</dbReference>
<evidence type="ECO:0000256" key="2">
    <source>
        <dbReference type="ARBA" id="ARBA00023125"/>
    </source>
</evidence>
<dbReference type="Pfam" id="PF00356">
    <property type="entry name" value="LacI"/>
    <property type="match status" value="1"/>
</dbReference>
<proteinExistence type="predicted"/>
<keyword evidence="5" id="KW-0413">Isomerase</keyword>
<organism evidence="5 6">
    <name type="scientific">Lachnoclostridium phytofermentans (strain ATCC 700394 / DSM 18823 / ISDg)</name>
    <name type="common">Clostridium phytofermentans</name>
    <dbReference type="NCBI Taxonomy" id="357809"/>
    <lineage>
        <taxon>Bacteria</taxon>
        <taxon>Bacillati</taxon>
        <taxon>Bacillota</taxon>
        <taxon>Clostridia</taxon>
        <taxon>Lachnospirales</taxon>
        <taxon>Lachnospiraceae</taxon>
    </lineage>
</organism>
<dbReference type="Gene3D" id="3.40.50.2300">
    <property type="match status" value="2"/>
</dbReference>
<dbReference type="KEGG" id="cpy:Cphy_1077"/>
<sequence>METITIKDIAKLCGVGVSTVSRAINNHPDINNETKTMIINTIKQYNYVPNNSARNLKRVEAKAIAILVKGITNPFFSSMIKVMEEVIEEKKYSLVLHHVEGNEDEVDVALELVKEKRLRGILFLGGYFTHTEEKLRQLNVPFVISTISATGCVEQQMYSSVSVDDFEESYKMVQYLCELGHRNIAILASREEDRSIGRLRLDGYMKALSDHKIPFRKELVLPMDTSIEEYSMKNGYVVMKEFLQKKIPCTAVYAIADSLAIGACRAILESGKKVPEDFSVAGFDGIEAARFYSPSITTIEQPVEDLARESISTLFEMIKNKNHHVHKIFKANLIIRESTGKPTCL</sequence>
<keyword evidence="3" id="KW-0804">Transcription</keyword>
<dbReference type="PROSITE" id="PS50932">
    <property type="entry name" value="HTH_LACI_2"/>
    <property type="match status" value="1"/>
</dbReference>
<dbReference type="GO" id="GO:0000976">
    <property type="term" value="F:transcription cis-regulatory region binding"/>
    <property type="evidence" value="ECO:0007669"/>
    <property type="project" value="TreeGrafter"/>
</dbReference>
<dbReference type="PANTHER" id="PTHR30146">
    <property type="entry name" value="LACI-RELATED TRANSCRIPTIONAL REPRESSOR"/>
    <property type="match status" value="1"/>
</dbReference>
<accession>A9KML0</accession>
<feature type="domain" description="HTH lacI-type" evidence="4">
    <location>
        <begin position="4"/>
        <end position="58"/>
    </location>
</feature>
<protein>
    <submittedName>
        <fullName evidence="5">Transcriptional regulator, LacI family</fullName>
        <ecNumber evidence="5">5.1.1.1</ecNumber>
    </submittedName>
</protein>
<evidence type="ECO:0000259" key="4">
    <source>
        <dbReference type="PROSITE" id="PS50932"/>
    </source>
</evidence>
<evidence type="ECO:0000313" key="6">
    <source>
        <dbReference type="Proteomes" id="UP000000370"/>
    </source>
</evidence>
<dbReference type="Proteomes" id="UP000000370">
    <property type="component" value="Chromosome"/>
</dbReference>
<keyword evidence="1" id="KW-0805">Transcription regulation</keyword>
<evidence type="ECO:0000256" key="3">
    <source>
        <dbReference type="ARBA" id="ARBA00023163"/>
    </source>
</evidence>
<evidence type="ECO:0000256" key="1">
    <source>
        <dbReference type="ARBA" id="ARBA00023015"/>
    </source>
</evidence>
<name>A9KML0_LACP7</name>
<dbReference type="InterPro" id="IPR028082">
    <property type="entry name" value="Peripla_BP_I"/>
</dbReference>
<dbReference type="InterPro" id="IPR000843">
    <property type="entry name" value="HTH_LacI"/>
</dbReference>
<dbReference type="GO" id="GO:0008784">
    <property type="term" value="F:alanine racemase activity"/>
    <property type="evidence" value="ECO:0007669"/>
    <property type="project" value="UniProtKB-EC"/>
</dbReference>
<dbReference type="EC" id="5.1.1.1" evidence="5"/>
<dbReference type="SUPFAM" id="SSF53822">
    <property type="entry name" value="Periplasmic binding protein-like I"/>
    <property type="match status" value="1"/>
</dbReference>
<dbReference type="InterPro" id="IPR046335">
    <property type="entry name" value="LacI/GalR-like_sensor"/>
</dbReference>
<dbReference type="PANTHER" id="PTHR30146:SF109">
    <property type="entry name" value="HTH-TYPE TRANSCRIPTIONAL REGULATOR GALS"/>
    <property type="match status" value="1"/>
</dbReference>
<dbReference type="HOGENOM" id="CLU_037628_6_2_9"/>
<dbReference type="Pfam" id="PF13377">
    <property type="entry name" value="Peripla_BP_3"/>
    <property type="match status" value="1"/>
</dbReference>
<dbReference type="AlphaFoldDB" id="A9KML0"/>
<reference evidence="6" key="1">
    <citation type="submission" date="2007-11" db="EMBL/GenBank/DDBJ databases">
        <title>Complete genome sequence of Clostridium phytofermentans ISDg.</title>
        <authorList>
            <person name="Leschine S.B."/>
            <person name="Warnick T.A."/>
            <person name="Blanchard J.L."/>
            <person name="Schnell D.J."/>
            <person name="Petit E.L."/>
            <person name="LaTouf W.G."/>
            <person name="Copeland A."/>
            <person name="Lucas S."/>
            <person name="Lapidus A."/>
            <person name="Barry K."/>
            <person name="Glavina del Rio T."/>
            <person name="Dalin E."/>
            <person name="Tice H."/>
            <person name="Pitluck S."/>
            <person name="Kiss H."/>
            <person name="Brettin T."/>
            <person name="Bruce D."/>
            <person name="Detter J.C."/>
            <person name="Han C."/>
            <person name="Kuske C."/>
            <person name="Schmutz J."/>
            <person name="Larimer F."/>
            <person name="Land M."/>
            <person name="Hauser L."/>
            <person name="Kyrpides N."/>
            <person name="Kim E.A."/>
            <person name="Richardson P."/>
        </authorList>
    </citation>
    <scope>NUCLEOTIDE SEQUENCE [LARGE SCALE GENOMIC DNA]</scope>
    <source>
        <strain evidence="6">ATCC 700394 / DSM 18823 / ISDg</strain>
    </source>
</reference>
<dbReference type="SMART" id="SM00354">
    <property type="entry name" value="HTH_LACI"/>
    <property type="match status" value="1"/>
</dbReference>
<dbReference type="OrthoDB" id="9789891at2"/>
<dbReference type="InterPro" id="IPR010982">
    <property type="entry name" value="Lambda_DNA-bd_dom_sf"/>
</dbReference>
<dbReference type="SUPFAM" id="SSF47413">
    <property type="entry name" value="lambda repressor-like DNA-binding domains"/>
    <property type="match status" value="1"/>
</dbReference>
<dbReference type="PRINTS" id="PR00036">
    <property type="entry name" value="HTHLACI"/>
</dbReference>
<dbReference type="EMBL" id="CP000885">
    <property type="protein sequence ID" value="ABX41455.1"/>
    <property type="molecule type" value="Genomic_DNA"/>
</dbReference>
<keyword evidence="2" id="KW-0238">DNA-binding</keyword>
<dbReference type="RefSeq" id="WP_012199101.1">
    <property type="nucleotide sequence ID" value="NC_010001.1"/>
</dbReference>
<dbReference type="CDD" id="cd06267">
    <property type="entry name" value="PBP1_LacI_sugar_binding-like"/>
    <property type="match status" value="1"/>
</dbReference>
<evidence type="ECO:0000313" key="5">
    <source>
        <dbReference type="EMBL" id="ABX41455.1"/>
    </source>
</evidence>
<dbReference type="STRING" id="357809.Cphy_1077"/>